<gene>
    <name evidence="1" type="ORF">HAX54_040600</name>
</gene>
<reference evidence="1 2" key="1">
    <citation type="journal article" date="2021" name="BMC Genomics">
        <title>Datura genome reveals duplications of psychoactive alkaloid biosynthetic genes and high mutation rate following tissue culture.</title>
        <authorList>
            <person name="Rajewski A."/>
            <person name="Carter-House D."/>
            <person name="Stajich J."/>
            <person name="Litt A."/>
        </authorList>
    </citation>
    <scope>NUCLEOTIDE SEQUENCE [LARGE SCALE GENOMIC DNA]</scope>
    <source>
        <strain evidence="1">AR-01</strain>
    </source>
</reference>
<proteinExistence type="predicted"/>
<comment type="caution">
    <text evidence="1">The sequence shown here is derived from an EMBL/GenBank/DDBJ whole genome shotgun (WGS) entry which is preliminary data.</text>
</comment>
<sequence>MPEVSIRASGYDFSGSCPWGASERANEWERVPCRYVIDGTTIEKGLGEARHAYDKMSRSLPRCGLEIFADDVVLRSLSYVAKILALANYIGYHPKPCLSGVLDSY</sequence>
<name>A0ABS8VRW0_DATST</name>
<protein>
    <submittedName>
        <fullName evidence="1">Uncharacterized protein</fullName>
    </submittedName>
</protein>
<keyword evidence="2" id="KW-1185">Reference proteome</keyword>
<dbReference type="Proteomes" id="UP000823775">
    <property type="component" value="Unassembled WGS sequence"/>
</dbReference>
<accession>A0ABS8VRW0</accession>
<evidence type="ECO:0000313" key="2">
    <source>
        <dbReference type="Proteomes" id="UP000823775"/>
    </source>
</evidence>
<evidence type="ECO:0000313" key="1">
    <source>
        <dbReference type="EMBL" id="MCE0482153.1"/>
    </source>
</evidence>
<organism evidence="1 2">
    <name type="scientific">Datura stramonium</name>
    <name type="common">Jimsonweed</name>
    <name type="synonym">Common thornapple</name>
    <dbReference type="NCBI Taxonomy" id="4076"/>
    <lineage>
        <taxon>Eukaryota</taxon>
        <taxon>Viridiplantae</taxon>
        <taxon>Streptophyta</taxon>
        <taxon>Embryophyta</taxon>
        <taxon>Tracheophyta</taxon>
        <taxon>Spermatophyta</taxon>
        <taxon>Magnoliopsida</taxon>
        <taxon>eudicotyledons</taxon>
        <taxon>Gunneridae</taxon>
        <taxon>Pentapetalae</taxon>
        <taxon>asterids</taxon>
        <taxon>lamiids</taxon>
        <taxon>Solanales</taxon>
        <taxon>Solanaceae</taxon>
        <taxon>Solanoideae</taxon>
        <taxon>Datureae</taxon>
        <taxon>Datura</taxon>
    </lineage>
</organism>
<dbReference type="EMBL" id="JACEIK010005755">
    <property type="protein sequence ID" value="MCE0482153.1"/>
    <property type="molecule type" value="Genomic_DNA"/>
</dbReference>